<dbReference type="Proteomes" id="UP000251647">
    <property type="component" value="Unassembled WGS sequence"/>
</dbReference>
<sequence>MVCMNRYKGFTLIELVVVIVILGMLAVVAMPKFLNLQRDARIADLKGAEGALKSANGIVYGKAAIKGVVEQEANDWNNSNDSTLLIDGKTVSLHYGYILPTEWNIRTIMSMNKNDWSVLSTGTRYGPAYIIPKSAPGFQTQSISAVEQSKCYLSYYFYRSGIVDGKPVNYKVPVYKLEIAGC</sequence>
<evidence type="ECO:0000313" key="2">
    <source>
        <dbReference type="EMBL" id="SPY28218.1"/>
    </source>
</evidence>
<dbReference type="InterPro" id="IPR045584">
    <property type="entry name" value="Pilin-like"/>
</dbReference>
<dbReference type="SUPFAM" id="SSF54523">
    <property type="entry name" value="Pili subunits"/>
    <property type="match status" value="1"/>
</dbReference>
<gene>
    <name evidence="2" type="primary">pulG_2</name>
    <name evidence="2" type="ORF">NCTC11647_01305</name>
</gene>
<protein>
    <submittedName>
        <fullName evidence="2">Pullulanase secretion protein pulG</fullName>
    </submittedName>
</protein>
<dbReference type="Gene3D" id="3.30.700.10">
    <property type="entry name" value="Glycoprotein, Type 4 Pilin"/>
    <property type="match status" value="1"/>
</dbReference>
<organism evidence="2 3">
    <name type="scientific">Photobacterium damselae</name>
    <dbReference type="NCBI Taxonomy" id="38293"/>
    <lineage>
        <taxon>Bacteria</taxon>
        <taxon>Pseudomonadati</taxon>
        <taxon>Pseudomonadota</taxon>
        <taxon>Gammaproteobacteria</taxon>
        <taxon>Vibrionales</taxon>
        <taxon>Vibrionaceae</taxon>
        <taxon>Photobacterium</taxon>
    </lineage>
</organism>
<dbReference type="AlphaFoldDB" id="A0A2X1WB67"/>
<dbReference type="PROSITE" id="PS00409">
    <property type="entry name" value="PROKAR_NTER_METHYL"/>
    <property type="match status" value="1"/>
</dbReference>
<evidence type="ECO:0000313" key="3">
    <source>
        <dbReference type="Proteomes" id="UP000251647"/>
    </source>
</evidence>
<dbReference type="Pfam" id="PF07963">
    <property type="entry name" value="N_methyl"/>
    <property type="match status" value="1"/>
</dbReference>
<name>A0A2X1WB67_PHODM</name>
<feature type="transmembrane region" description="Helical" evidence="1">
    <location>
        <begin position="12"/>
        <end position="34"/>
    </location>
</feature>
<dbReference type="EMBL" id="UATL01000001">
    <property type="protein sequence ID" value="SPY28218.1"/>
    <property type="molecule type" value="Genomic_DNA"/>
</dbReference>
<keyword evidence="1" id="KW-0472">Membrane</keyword>
<proteinExistence type="predicted"/>
<evidence type="ECO:0000256" key="1">
    <source>
        <dbReference type="SAM" id="Phobius"/>
    </source>
</evidence>
<accession>A0A2X1WB67</accession>
<keyword evidence="1" id="KW-0812">Transmembrane</keyword>
<dbReference type="NCBIfam" id="TIGR02532">
    <property type="entry name" value="IV_pilin_GFxxxE"/>
    <property type="match status" value="1"/>
</dbReference>
<dbReference type="InterPro" id="IPR012902">
    <property type="entry name" value="N_methyl_site"/>
</dbReference>
<reference evidence="2 3" key="1">
    <citation type="submission" date="2018-06" db="EMBL/GenBank/DDBJ databases">
        <authorList>
            <consortium name="Pathogen Informatics"/>
            <person name="Doyle S."/>
        </authorList>
    </citation>
    <scope>NUCLEOTIDE SEQUENCE [LARGE SCALE GENOMIC DNA]</scope>
    <source>
        <strain evidence="2 3">NCTC11647</strain>
    </source>
</reference>
<keyword evidence="1" id="KW-1133">Transmembrane helix</keyword>